<evidence type="ECO:0000256" key="1">
    <source>
        <dbReference type="SAM" id="MobiDB-lite"/>
    </source>
</evidence>
<sequence>MALVDMALWGLAGWILRGESAIRTRPNLTEEGDGRGTGLQPGTRTAGRGRDGRDTGWTLRLTGRRQGWRQEDRATDSACNRARVSCGSSRRLYWKYEVFPLWVVLPKNWK</sequence>
<protein>
    <submittedName>
        <fullName evidence="2">Uncharacterized protein</fullName>
    </submittedName>
</protein>
<dbReference type="EMBL" id="JAUEPP010000002">
    <property type="protein sequence ID" value="KAK3350512.1"/>
    <property type="molecule type" value="Genomic_DNA"/>
</dbReference>
<keyword evidence="3" id="KW-1185">Reference proteome</keyword>
<dbReference type="RefSeq" id="XP_062683807.1">
    <property type="nucleotide sequence ID" value="XM_062831546.1"/>
</dbReference>
<dbReference type="Proteomes" id="UP001278500">
    <property type="component" value="Unassembled WGS sequence"/>
</dbReference>
<dbReference type="AlphaFoldDB" id="A0AAE0MTL2"/>
<reference evidence="2" key="2">
    <citation type="submission" date="2023-06" db="EMBL/GenBank/DDBJ databases">
        <authorList>
            <consortium name="Lawrence Berkeley National Laboratory"/>
            <person name="Haridas S."/>
            <person name="Hensen N."/>
            <person name="Bonometti L."/>
            <person name="Westerberg I."/>
            <person name="Brannstrom I.O."/>
            <person name="Guillou S."/>
            <person name="Cros-Aarteil S."/>
            <person name="Calhoun S."/>
            <person name="Kuo A."/>
            <person name="Mondo S."/>
            <person name="Pangilinan J."/>
            <person name="Riley R."/>
            <person name="Labutti K."/>
            <person name="Andreopoulos B."/>
            <person name="Lipzen A."/>
            <person name="Chen C."/>
            <person name="Yanf M."/>
            <person name="Daum C."/>
            <person name="Ng V."/>
            <person name="Clum A."/>
            <person name="Steindorff A."/>
            <person name="Ohm R."/>
            <person name="Martin F."/>
            <person name="Silar P."/>
            <person name="Natvig D."/>
            <person name="Lalanne C."/>
            <person name="Gautier V."/>
            <person name="Ament-Velasquez S.L."/>
            <person name="Kruys A."/>
            <person name="Hutchinson M.I."/>
            <person name="Powell A.J."/>
            <person name="Barry K."/>
            <person name="Miller A.N."/>
            <person name="Grigoriev I.V."/>
            <person name="Debuchy R."/>
            <person name="Gladieux P."/>
            <person name="Thoren M.H."/>
            <person name="Johannesson H."/>
        </authorList>
    </citation>
    <scope>NUCLEOTIDE SEQUENCE</scope>
    <source>
        <strain evidence="2">CBS 560.94</strain>
    </source>
</reference>
<gene>
    <name evidence="2" type="ORF">B0H65DRAFT_90445</name>
</gene>
<organism evidence="2 3">
    <name type="scientific">Neurospora tetraspora</name>
    <dbReference type="NCBI Taxonomy" id="94610"/>
    <lineage>
        <taxon>Eukaryota</taxon>
        <taxon>Fungi</taxon>
        <taxon>Dikarya</taxon>
        <taxon>Ascomycota</taxon>
        <taxon>Pezizomycotina</taxon>
        <taxon>Sordariomycetes</taxon>
        <taxon>Sordariomycetidae</taxon>
        <taxon>Sordariales</taxon>
        <taxon>Sordariaceae</taxon>
        <taxon>Neurospora</taxon>
    </lineage>
</organism>
<name>A0AAE0MTL2_9PEZI</name>
<evidence type="ECO:0000313" key="2">
    <source>
        <dbReference type="EMBL" id="KAK3350512.1"/>
    </source>
</evidence>
<evidence type="ECO:0000313" key="3">
    <source>
        <dbReference type="Proteomes" id="UP001278500"/>
    </source>
</evidence>
<reference evidence="2" key="1">
    <citation type="journal article" date="2023" name="Mol. Phylogenet. Evol.">
        <title>Genome-scale phylogeny and comparative genomics of the fungal order Sordariales.</title>
        <authorList>
            <person name="Hensen N."/>
            <person name="Bonometti L."/>
            <person name="Westerberg I."/>
            <person name="Brannstrom I.O."/>
            <person name="Guillou S."/>
            <person name="Cros-Aarteil S."/>
            <person name="Calhoun S."/>
            <person name="Haridas S."/>
            <person name="Kuo A."/>
            <person name="Mondo S."/>
            <person name="Pangilinan J."/>
            <person name="Riley R."/>
            <person name="LaButti K."/>
            <person name="Andreopoulos B."/>
            <person name="Lipzen A."/>
            <person name="Chen C."/>
            <person name="Yan M."/>
            <person name="Daum C."/>
            <person name="Ng V."/>
            <person name="Clum A."/>
            <person name="Steindorff A."/>
            <person name="Ohm R.A."/>
            <person name="Martin F."/>
            <person name="Silar P."/>
            <person name="Natvig D.O."/>
            <person name="Lalanne C."/>
            <person name="Gautier V."/>
            <person name="Ament-Velasquez S.L."/>
            <person name="Kruys A."/>
            <person name="Hutchinson M.I."/>
            <person name="Powell A.J."/>
            <person name="Barry K."/>
            <person name="Miller A.N."/>
            <person name="Grigoriev I.V."/>
            <person name="Debuchy R."/>
            <person name="Gladieux P."/>
            <person name="Hiltunen Thoren M."/>
            <person name="Johannesson H."/>
        </authorList>
    </citation>
    <scope>NUCLEOTIDE SEQUENCE</scope>
    <source>
        <strain evidence="2">CBS 560.94</strain>
    </source>
</reference>
<comment type="caution">
    <text evidence="2">The sequence shown here is derived from an EMBL/GenBank/DDBJ whole genome shotgun (WGS) entry which is preliminary data.</text>
</comment>
<dbReference type="GeneID" id="87868700"/>
<proteinExistence type="predicted"/>
<accession>A0AAE0MTL2</accession>
<feature type="region of interest" description="Disordered" evidence="1">
    <location>
        <begin position="25"/>
        <end position="56"/>
    </location>
</feature>